<proteinExistence type="inferred from homology"/>
<dbReference type="PROSITE" id="PS00345">
    <property type="entry name" value="ETS_DOMAIN_1"/>
    <property type="match status" value="1"/>
</dbReference>
<sequence>MDVEFYSDHRYAPYKDYDMNMNNKKLAKIKFEMDYHTSEDQLCMIPVESIKKEIVDDSCVPERPPYKSMRKVPSMSDLSEESSLDIPTQVPPLTPGTNQKMTQALRASFKGWEMDRAQRNIPRDPRLWKETDVVHWLDWAIREFSLVVSLTDINMTGKEMCALSKDAFLAKFPPYMGDILFEHLDILQKDVEKEDHPNLENVPANLYECMPDFNDFFQQGENFSLQNNKNSATMNNNGNQQQYMDNGYNHVAHPLHGLHDVTPEDMLHYEDNHDYGLETPNAHNHYIDSSPEFYPNQPPLNIGQEAKFQPTYHGKNFARGRYTQHDLSLPEGYNSHHHYDTTFQTVPSSVPPSPDQWPADLSHGTPNGHHTTHQNHPTFAPLHARESPLSHLGHVQNASPAHVPQGCDVKPVIQAAVLAGSGPIQLWQFLLELLTDKSCQGFISWTGDGWEFKLTDPDEVARRWGIRKNKPKMNYEKLSRGLRYYYDKNIIHKTAGKRYVYRFVCDLQNLLGYTPEELHAMVDLKPEKKDDE</sequence>
<evidence type="ECO:0000256" key="2">
    <source>
        <dbReference type="ARBA" id="ARBA00023125"/>
    </source>
</evidence>
<evidence type="ECO:0000256" key="1">
    <source>
        <dbReference type="ARBA" id="ARBA00005562"/>
    </source>
</evidence>
<protein>
    <submittedName>
        <fullName evidence="7">Protein C-ets-1</fullName>
    </submittedName>
</protein>
<evidence type="ECO:0000313" key="8">
    <source>
        <dbReference type="Proteomes" id="UP001054837"/>
    </source>
</evidence>
<dbReference type="FunFam" id="1.10.10.10:FF:000097">
    <property type="entry name" value="Protein c-ets-1 isoform 1"/>
    <property type="match status" value="1"/>
</dbReference>
<evidence type="ECO:0000259" key="6">
    <source>
        <dbReference type="PROSITE" id="PS51433"/>
    </source>
</evidence>
<dbReference type="InterPro" id="IPR003118">
    <property type="entry name" value="Pointed_dom"/>
</dbReference>
<organism evidence="7 8">
    <name type="scientific">Caerostris darwini</name>
    <dbReference type="NCBI Taxonomy" id="1538125"/>
    <lineage>
        <taxon>Eukaryota</taxon>
        <taxon>Metazoa</taxon>
        <taxon>Ecdysozoa</taxon>
        <taxon>Arthropoda</taxon>
        <taxon>Chelicerata</taxon>
        <taxon>Arachnida</taxon>
        <taxon>Araneae</taxon>
        <taxon>Araneomorphae</taxon>
        <taxon>Entelegynae</taxon>
        <taxon>Araneoidea</taxon>
        <taxon>Araneidae</taxon>
        <taxon>Caerostris</taxon>
    </lineage>
</organism>
<dbReference type="PROSITE" id="PS00346">
    <property type="entry name" value="ETS_DOMAIN_2"/>
    <property type="match status" value="1"/>
</dbReference>
<dbReference type="SMART" id="SM00251">
    <property type="entry name" value="SAM_PNT"/>
    <property type="match status" value="1"/>
</dbReference>
<dbReference type="Pfam" id="PF00178">
    <property type="entry name" value="Ets"/>
    <property type="match status" value="1"/>
</dbReference>
<comment type="caution">
    <text evidence="7">The sequence shown here is derived from an EMBL/GenBank/DDBJ whole genome shotgun (WGS) entry which is preliminary data.</text>
</comment>
<dbReference type="Gene3D" id="1.10.10.10">
    <property type="entry name" value="Winged helix-like DNA-binding domain superfamily/Winged helix DNA-binding domain"/>
    <property type="match status" value="1"/>
</dbReference>
<dbReference type="InterPro" id="IPR000418">
    <property type="entry name" value="Ets_dom"/>
</dbReference>
<dbReference type="InterPro" id="IPR013761">
    <property type="entry name" value="SAM/pointed_sf"/>
</dbReference>
<dbReference type="GO" id="GO:0043565">
    <property type="term" value="F:sequence-specific DNA binding"/>
    <property type="evidence" value="ECO:0007669"/>
    <property type="project" value="InterPro"/>
</dbReference>
<dbReference type="FunFam" id="1.10.150.50:FF:000014">
    <property type="entry name" value="Protein c-ets-1 isoform 1"/>
    <property type="match status" value="1"/>
</dbReference>
<dbReference type="GO" id="GO:0030154">
    <property type="term" value="P:cell differentiation"/>
    <property type="evidence" value="ECO:0007669"/>
    <property type="project" value="TreeGrafter"/>
</dbReference>
<feature type="region of interest" description="Disordered" evidence="4">
    <location>
        <begin position="65"/>
        <end position="98"/>
    </location>
</feature>
<evidence type="ECO:0000313" key="7">
    <source>
        <dbReference type="EMBL" id="GIY23315.1"/>
    </source>
</evidence>
<feature type="domain" description="PNT" evidence="6">
    <location>
        <begin position="107"/>
        <end position="191"/>
    </location>
</feature>
<dbReference type="GO" id="GO:0000981">
    <property type="term" value="F:DNA-binding transcription factor activity, RNA polymerase II-specific"/>
    <property type="evidence" value="ECO:0007669"/>
    <property type="project" value="TreeGrafter"/>
</dbReference>
<comment type="similarity">
    <text evidence="1 3">Belongs to the ETS family.</text>
</comment>
<keyword evidence="8" id="KW-1185">Reference proteome</keyword>
<reference evidence="7 8" key="1">
    <citation type="submission" date="2021-06" db="EMBL/GenBank/DDBJ databases">
        <title>Caerostris darwini draft genome.</title>
        <authorList>
            <person name="Kono N."/>
            <person name="Arakawa K."/>
        </authorList>
    </citation>
    <scope>NUCLEOTIDE SEQUENCE [LARGE SCALE GENOMIC DNA]</scope>
</reference>
<dbReference type="PANTHER" id="PTHR11849:SF289">
    <property type="entry name" value="ETS-LIKE PROTEIN POINTED"/>
    <property type="match status" value="1"/>
</dbReference>
<dbReference type="InterPro" id="IPR036390">
    <property type="entry name" value="WH_DNA-bd_sf"/>
</dbReference>
<dbReference type="EMBL" id="BPLQ01006531">
    <property type="protein sequence ID" value="GIY23315.1"/>
    <property type="molecule type" value="Genomic_DNA"/>
</dbReference>
<dbReference type="PROSITE" id="PS50061">
    <property type="entry name" value="ETS_DOMAIN_3"/>
    <property type="match status" value="1"/>
</dbReference>
<dbReference type="PROSITE" id="PS51433">
    <property type="entry name" value="PNT"/>
    <property type="match status" value="1"/>
</dbReference>
<evidence type="ECO:0000256" key="3">
    <source>
        <dbReference type="RuleBase" id="RU004019"/>
    </source>
</evidence>
<keyword evidence="2 3" id="KW-0238">DNA-binding</keyword>
<name>A0AAV4RSQ1_9ARAC</name>
<dbReference type="Gene3D" id="1.10.150.50">
    <property type="entry name" value="Transcription Factor, Ets-1"/>
    <property type="match status" value="1"/>
</dbReference>
<keyword evidence="3" id="KW-0539">Nucleus</keyword>
<dbReference type="PANTHER" id="PTHR11849">
    <property type="entry name" value="ETS"/>
    <property type="match status" value="1"/>
</dbReference>
<dbReference type="Proteomes" id="UP001054837">
    <property type="component" value="Unassembled WGS sequence"/>
</dbReference>
<dbReference type="AlphaFoldDB" id="A0AAV4RSQ1"/>
<dbReference type="InterPro" id="IPR036388">
    <property type="entry name" value="WH-like_DNA-bd_sf"/>
</dbReference>
<dbReference type="InterPro" id="IPR046328">
    <property type="entry name" value="ETS_fam"/>
</dbReference>
<gene>
    <name evidence="7" type="primary">ETS1</name>
    <name evidence="7" type="ORF">CDAR_431311</name>
</gene>
<dbReference type="SUPFAM" id="SSF46785">
    <property type="entry name" value="Winged helix' DNA-binding domain"/>
    <property type="match status" value="1"/>
</dbReference>
<dbReference type="PRINTS" id="PR00454">
    <property type="entry name" value="ETSDOMAIN"/>
</dbReference>
<dbReference type="SUPFAM" id="SSF47769">
    <property type="entry name" value="SAM/Pointed domain"/>
    <property type="match status" value="1"/>
</dbReference>
<accession>A0AAV4RSQ1</accession>
<dbReference type="GO" id="GO:0005634">
    <property type="term" value="C:nucleus"/>
    <property type="evidence" value="ECO:0007669"/>
    <property type="project" value="UniProtKB-SubCell"/>
</dbReference>
<evidence type="ECO:0000256" key="4">
    <source>
        <dbReference type="SAM" id="MobiDB-lite"/>
    </source>
</evidence>
<dbReference type="SMART" id="SM00413">
    <property type="entry name" value="ETS"/>
    <property type="match status" value="1"/>
</dbReference>
<feature type="domain" description="ETS" evidence="5">
    <location>
        <begin position="424"/>
        <end position="504"/>
    </location>
</feature>
<comment type="subcellular location">
    <subcellularLocation>
        <location evidence="3">Nucleus</location>
    </subcellularLocation>
</comment>
<dbReference type="Pfam" id="PF02198">
    <property type="entry name" value="SAM_PNT"/>
    <property type="match status" value="1"/>
</dbReference>
<evidence type="ECO:0000259" key="5">
    <source>
        <dbReference type="PROSITE" id="PS50061"/>
    </source>
</evidence>